<proteinExistence type="predicted"/>
<evidence type="ECO:0000313" key="2">
    <source>
        <dbReference type="Proteomes" id="UP000756132"/>
    </source>
</evidence>
<protein>
    <submittedName>
        <fullName evidence="1">Uncharacterized protein</fullName>
    </submittedName>
</protein>
<gene>
    <name evidence="1" type="ORF">CLAFUR5_09250</name>
</gene>
<organism evidence="1 2">
    <name type="scientific">Passalora fulva</name>
    <name type="common">Tomato leaf mold</name>
    <name type="synonym">Cladosporium fulvum</name>
    <dbReference type="NCBI Taxonomy" id="5499"/>
    <lineage>
        <taxon>Eukaryota</taxon>
        <taxon>Fungi</taxon>
        <taxon>Dikarya</taxon>
        <taxon>Ascomycota</taxon>
        <taxon>Pezizomycotina</taxon>
        <taxon>Dothideomycetes</taxon>
        <taxon>Dothideomycetidae</taxon>
        <taxon>Mycosphaerellales</taxon>
        <taxon>Mycosphaerellaceae</taxon>
        <taxon>Fulvia</taxon>
    </lineage>
</organism>
<reference evidence="1" key="1">
    <citation type="submission" date="2021-12" db="EMBL/GenBank/DDBJ databases">
        <authorList>
            <person name="Zaccaron A."/>
            <person name="Stergiopoulos I."/>
        </authorList>
    </citation>
    <scope>NUCLEOTIDE SEQUENCE</scope>
    <source>
        <strain evidence="1">Race5_Kim</strain>
    </source>
</reference>
<sequence>MCVCCARTVFWRKLARSISILKPATSCTTSSARINSVMGLEMADTDEPPPQYMHSPLVIIRPYLDPPPVKEERISKHGALVIVKPYLDGGPTLTTVNVASAVASERTQSIGPGHSDTTAASHESGALIIMKPYLDSAGD</sequence>
<name>A0A9Q8PFV8_PASFU</name>
<evidence type="ECO:0000313" key="1">
    <source>
        <dbReference type="EMBL" id="UJO21854.1"/>
    </source>
</evidence>
<dbReference type="KEGG" id="ffu:CLAFUR5_09250"/>
<dbReference type="EMBL" id="CP090171">
    <property type="protein sequence ID" value="UJO21854.1"/>
    <property type="molecule type" value="Genomic_DNA"/>
</dbReference>
<keyword evidence="2" id="KW-1185">Reference proteome</keyword>
<dbReference type="GeneID" id="71989128"/>
<reference evidence="1" key="2">
    <citation type="journal article" date="2022" name="Microb. Genom.">
        <title>A chromosome-scale genome assembly of the tomato pathogen Cladosporium fulvum reveals a compartmentalized genome architecture and the presence of a dispensable chromosome.</title>
        <authorList>
            <person name="Zaccaron A.Z."/>
            <person name="Chen L.H."/>
            <person name="Samaras A."/>
            <person name="Stergiopoulos I."/>
        </authorList>
    </citation>
    <scope>NUCLEOTIDE SEQUENCE</scope>
    <source>
        <strain evidence="1">Race5_Kim</strain>
    </source>
</reference>
<dbReference type="Proteomes" id="UP000756132">
    <property type="component" value="Chromosome 9"/>
</dbReference>
<dbReference type="RefSeq" id="XP_047766220.1">
    <property type="nucleotide sequence ID" value="XM_047908398.1"/>
</dbReference>
<dbReference type="AlphaFoldDB" id="A0A9Q8PFV8"/>
<accession>A0A9Q8PFV8</accession>